<evidence type="ECO:0000259" key="1">
    <source>
        <dbReference type="Pfam" id="PF12728"/>
    </source>
</evidence>
<sequence>MFEKVSDILTPRECMQLLKIGKNSMLKYLHSGELEGFRIGNRWRIYKYSVIDFIMRR</sequence>
<dbReference type="RefSeq" id="WP_037284291.1">
    <property type="nucleotide sequence ID" value="NZ_JEOB01000001.1"/>
</dbReference>
<gene>
    <name evidence="2" type="ORF">RASY3_00905</name>
</gene>
<dbReference type="AlphaFoldDB" id="A0A011UIH5"/>
<protein>
    <submittedName>
        <fullName evidence="2">Excisionase</fullName>
    </submittedName>
</protein>
<dbReference type="Pfam" id="PF12728">
    <property type="entry name" value="HTH_17"/>
    <property type="match status" value="1"/>
</dbReference>
<dbReference type="OrthoDB" id="515428at2"/>
<organism evidence="2 3">
    <name type="scientific">Ruminococcus albus SY3</name>
    <dbReference type="NCBI Taxonomy" id="1341156"/>
    <lineage>
        <taxon>Bacteria</taxon>
        <taxon>Bacillati</taxon>
        <taxon>Bacillota</taxon>
        <taxon>Clostridia</taxon>
        <taxon>Eubacteriales</taxon>
        <taxon>Oscillospiraceae</taxon>
        <taxon>Ruminococcus</taxon>
    </lineage>
</organism>
<dbReference type="InterPro" id="IPR041657">
    <property type="entry name" value="HTH_17"/>
</dbReference>
<evidence type="ECO:0000313" key="3">
    <source>
        <dbReference type="Proteomes" id="UP000021369"/>
    </source>
</evidence>
<name>A0A011UIH5_RUMAL</name>
<feature type="domain" description="Helix-turn-helix" evidence="1">
    <location>
        <begin position="9"/>
        <end position="57"/>
    </location>
</feature>
<proteinExistence type="predicted"/>
<dbReference type="EMBL" id="JEOB01000001">
    <property type="protein sequence ID" value="EXM40469.1"/>
    <property type="molecule type" value="Genomic_DNA"/>
</dbReference>
<comment type="caution">
    <text evidence="2">The sequence shown here is derived from an EMBL/GenBank/DDBJ whole genome shotgun (WGS) entry which is preliminary data.</text>
</comment>
<accession>A0A011UIH5</accession>
<evidence type="ECO:0000313" key="2">
    <source>
        <dbReference type="EMBL" id="EXM40469.1"/>
    </source>
</evidence>
<dbReference type="Proteomes" id="UP000021369">
    <property type="component" value="Unassembled WGS sequence"/>
</dbReference>
<reference evidence="2 3" key="1">
    <citation type="submission" date="2013-06" db="EMBL/GenBank/DDBJ databases">
        <title>Rumen cellulosomics: divergent fiber-degrading strategies revealed by comparative genome-wide analysis of six Ruminococcal strains.</title>
        <authorList>
            <person name="Dassa B."/>
            <person name="Borovok I."/>
            <person name="Lamed R."/>
            <person name="Flint H."/>
            <person name="Yeoman C.J."/>
            <person name="White B."/>
            <person name="Bayer E.A."/>
        </authorList>
    </citation>
    <scope>NUCLEOTIDE SEQUENCE [LARGE SCALE GENOMIC DNA]</scope>
    <source>
        <strain evidence="2 3">SY3</strain>
    </source>
</reference>
<keyword evidence="3" id="KW-1185">Reference proteome</keyword>
<dbReference type="PATRIC" id="fig|1341156.4.peg.716"/>